<protein>
    <submittedName>
        <fullName evidence="2">Uncharacterized protein</fullName>
    </submittedName>
</protein>
<dbReference type="EMBL" id="BDGG01000002">
    <property type="protein sequence ID" value="GAU93116.1"/>
    <property type="molecule type" value="Genomic_DNA"/>
</dbReference>
<keyword evidence="1" id="KW-0732">Signal</keyword>
<organism evidence="2 3">
    <name type="scientific">Ramazzottius varieornatus</name>
    <name type="common">Water bear</name>
    <name type="synonym">Tardigrade</name>
    <dbReference type="NCBI Taxonomy" id="947166"/>
    <lineage>
        <taxon>Eukaryota</taxon>
        <taxon>Metazoa</taxon>
        <taxon>Ecdysozoa</taxon>
        <taxon>Tardigrada</taxon>
        <taxon>Eutardigrada</taxon>
        <taxon>Parachela</taxon>
        <taxon>Hypsibioidea</taxon>
        <taxon>Ramazzottiidae</taxon>
        <taxon>Ramazzottius</taxon>
    </lineage>
</organism>
<comment type="caution">
    <text evidence="2">The sequence shown here is derived from an EMBL/GenBank/DDBJ whole genome shotgun (WGS) entry which is preliminary data.</text>
</comment>
<dbReference type="CDD" id="cd00010">
    <property type="entry name" value="AAI_LTSS"/>
    <property type="match status" value="1"/>
</dbReference>
<keyword evidence="3" id="KW-1185">Reference proteome</keyword>
<dbReference type="Proteomes" id="UP000186922">
    <property type="component" value="Unassembled WGS sequence"/>
</dbReference>
<proteinExistence type="predicted"/>
<gene>
    <name evidence="2" type="primary">RvY_05103-1</name>
    <name evidence="2" type="synonym">RvY_05103.1</name>
    <name evidence="2" type="ORF">RvY_05103</name>
</gene>
<evidence type="ECO:0000256" key="1">
    <source>
        <dbReference type="SAM" id="SignalP"/>
    </source>
</evidence>
<evidence type="ECO:0000313" key="3">
    <source>
        <dbReference type="Proteomes" id="UP000186922"/>
    </source>
</evidence>
<evidence type="ECO:0000313" key="2">
    <source>
        <dbReference type="EMBL" id="GAU93116.1"/>
    </source>
</evidence>
<reference evidence="2 3" key="1">
    <citation type="journal article" date="2016" name="Nat. Commun.">
        <title>Extremotolerant tardigrade genome and improved radiotolerance of human cultured cells by tardigrade-unique protein.</title>
        <authorList>
            <person name="Hashimoto T."/>
            <person name="Horikawa D.D."/>
            <person name="Saito Y."/>
            <person name="Kuwahara H."/>
            <person name="Kozuka-Hata H."/>
            <person name="Shin-I T."/>
            <person name="Minakuchi Y."/>
            <person name="Ohishi K."/>
            <person name="Motoyama A."/>
            <person name="Aizu T."/>
            <person name="Enomoto A."/>
            <person name="Kondo K."/>
            <person name="Tanaka S."/>
            <person name="Hara Y."/>
            <person name="Koshikawa S."/>
            <person name="Sagara H."/>
            <person name="Miura T."/>
            <person name="Yokobori S."/>
            <person name="Miyagawa K."/>
            <person name="Suzuki Y."/>
            <person name="Kubo T."/>
            <person name="Oyama M."/>
            <person name="Kohara Y."/>
            <person name="Fujiyama A."/>
            <person name="Arakawa K."/>
            <person name="Katayama T."/>
            <person name="Toyoda A."/>
            <person name="Kunieda T."/>
        </authorList>
    </citation>
    <scope>NUCLEOTIDE SEQUENCE [LARGE SCALE GENOMIC DNA]</scope>
    <source>
        <strain evidence="2 3">YOKOZUNA-1</strain>
    </source>
</reference>
<feature type="signal peptide" evidence="1">
    <location>
        <begin position="1"/>
        <end position="21"/>
    </location>
</feature>
<accession>A0A1D1UTW0</accession>
<feature type="chain" id="PRO_5008897613" evidence="1">
    <location>
        <begin position="22"/>
        <end position="169"/>
    </location>
</feature>
<sequence>MRQLVAGVFIRLWLQLPASKCDFDYKEPYPGFEGYPAEKSPYSRDPPPYIFTGQFLTLIRTPPVSSTTLLPYLTGGKPTPAPGTCMSSTRRTNLGCYCYAIGQRSTPFGDSDRYIDVDPAAGTLIYKKIPPASLVSQVYRVVGKEANGSVHKVYQVFRDDLGTHNDTVD</sequence>
<dbReference type="AlphaFoldDB" id="A0A1D1UTW0"/>
<name>A0A1D1UTW0_RAMVA</name>